<reference evidence="2" key="1">
    <citation type="submission" date="2021-02" db="EMBL/GenBank/DDBJ databases">
        <title>Infant gut strain persistence is associated with maternal origin, phylogeny, and functional potential including surface adhesion and iron acquisition.</title>
        <authorList>
            <person name="Lou Y.C."/>
        </authorList>
    </citation>
    <scope>NUCLEOTIDE SEQUENCE</scope>
    <source>
        <strain evidence="2">L3_060_052G1_dasL3_060_052G1_concoct_1</strain>
    </source>
</reference>
<name>A0A943SRT2_9FIRM</name>
<sequence>MQTIILLVLVLIESFVAVYILEQEEVIHPIARVTDFFDRQKNGIKDEDNSEVDDLQNQKLLEEEEKAKQEEDKKIHEKMDKTKKKLDEEYGDIEIDEDIFKDQEDYMKIK</sequence>
<evidence type="ECO:0000313" key="2">
    <source>
        <dbReference type="EMBL" id="MBS6535632.1"/>
    </source>
</evidence>
<feature type="coiled-coil region" evidence="1">
    <location>
        <begin position="45"/>
        <end position="81"/>
    </location>
</feature>
<protein>
    <submittedName>
        <fullName evidence="2">Uncharacterized protein</fullName>
    </submittedName>
</protein>
<evidence type="ECO:0000313" key="3">
    <source>
        <dbReference type="Proteomes" id="UP000748991"/>
    </source>
</evidence>
<gene>
    <name evidence="2" type="ORF">KH327_07355</name>
</gene>
<keyword evidence="1" id="KW-0175">Coiled coil</keyword>
<dbReference type="AlphaFoldDB" id="A0A943SRT2"/>
<dbReference type="Proteomes" id="UP000748991">
    <property type="component" value="Unassembled WGS sequence"/>
</dbReference>
<evidence type="ECO:0000256" key="1">
    <source>
        <dbReference type="SAM" id="Coils"/>
    </source>
</evidence>
<proteinExistence type="predicted"/>
<dbReference type="RefSeq" id="WP_278638295.1">
    <property type="nucleotide sequence ID" value="NZ_JAGZZP010000016.1"/>
</dbReference>
<comment type="caution">
    <text evidence="2">The sequence shown here is derived from an EMBL/GenBank/DDBJ whole genome shotgun (WGS) entry which is preliminary data.</text>
</comment>
<organism evidence="2 3">
    <name type="scientific">Peptoniphilus harei</name>
    <dbReference type="NCBI Taxonomy" id="54005"/>
    <lineage>
        <taxon>Bacteria</taxon>
        <taxon>Bacillati</taxon>
        <taxon>Bacillota</taxon>
        <taxon>Tissierellia</taxon>
        <taxon>Tissierellales</taxon>
        <taxon>Peptoniphilaceae</taxon>
        <taxon>Peptoniphilus</taxon>
    </lineage>
</organism>
<dbReference type="EMBL" id="JAGZZP010000016">
    <property type="protein sequence ID" value="MBS6535632.1"/>
    <property type="molecule type" value="Genomic_DNA"/>
</dbReference>
<accession>A0A943SRT2</accession>